<proteinExistence type="predicted"/>
<protein>
    <submittedName>
        <fullName evidence="2">Pimeloyl-ACP methyl ester carboxylesterase</fullName>
    </submittedName>
</protein>
<keyword evidence="3" id="KW-1185">Reference proteome</keyword>
<dbReference type="InterPro" id="IPR050471">
    <property type="entry name" value="AB_hydrolase"/>
</dbReference>
<accession>A0A7Y9LDC7</accession>
<dbReference type="GO" id="GO:0004806">
    <property type="term" value="F:triacylglycerol lipase activity"/>
    <property type="evidence" value="ECO:0007669"/>
    <property type="project" value="TreeGrafter"/>
</dbReference>
<dbReference type="Gene3D" id="3.40.50.1820">
    <property type="entry name" value="alpha/beta hydrolase"/>
    <property type="match status" value="1"/>
</dbReference>
<reference evidence="2 3" key="1">
    <citation type="submission" date="2020-07" db="EMBL/GenBank/DDBJ databases">
        <title>Sequencing the genomes of 1000 actinobacteria strains.</title>
        <authorList>
            <person name="Klenk H.-P."/>
        </authorList>
    </citation>
    <scope>NUCLEOTIDE SEQUENCE [LARGE SCALE GENOMIC DNA]</scope>
    <source>
        <strain evidence="2 3">DSM 22083</strain>
    </source>
</reference>
<organism evidence="2 3">
    <name type="scientific">Microlunatus parietis</name>
    <dbReference type="NCBI Taxonomy" id="682979"/>
    <lineage>
        <taxon>Bacteria</taxon>
        <taxon>Bacillati</taxon>
        <taxon>Actinomycetota</taxon>
        <taxon>Actinomycetes</taxon>
        <taxon>Propionibacteriales</taxon>
        <taxon>Propionibacteriaceae</taxon>
        <taxon>Microlunatus</taxon>
    </lineage>
</organism>
<dbReference type="AlphaFoldDB" id="A0A7Y9LDC7"/>
<evidence type="ECO:0000259" key="1">
    <source>
        <dbReference type="Pfam" id="PF12697"/>
    </source>
</evidence>
<dbReference type="PANTHER" id="PTHR43433:SF5">
    <property type="entry name" value="AB HYDROLASE-1 DOMAIN-CONTAINING PROTEIN"/>
    <property type="match status" value="1"/>
</dbReference>
<dbReference type="InterPro" id="IPR000073">
    <property type="entry name" value="AB_hydrolase_1"/>
</dbReference>
<dbReference type="GO" id="GO:0046503">
    <property type="term" value="P:glycerolipid catabolic process"/>
    <property type="evidence" value="ECO:0007669"/>
    <property type="project" value="TreeGrafter"/>
</dbReference>
<comment type="caution">
    <text evidence="2">The sequence shown here is derived from an EMBL/GenBank/DDBJ whole genome shotgun (WGS) entry which is preliminary data.</text>
</comment>
<sequence>MTGNLTLNGHPAWYDVRGSGEPLVLLHGGFSDSRDFDDNLARLADRFTVYRLDRRAHGRTPDVPGPVTLDQLADDAAAFLSDVVGGPAAVAGYSSGGVVALATALRRPDLVRRLILINTAASPDGWLVHPDPDGEFPAVVVDAYAEVSPDGRDHFPEVVRKFAGMEQGPALDPAGVDCPTLVLGADDDIVSLAHTVEVYQAIRDAQLAILPGTSHLLLWERPDEAIALVGEFLTREPNRLMPIRFAVPAA</sequence>
<dbReference type="EMBL" id="JACCBU010000001">
    <property type="protein sequence ID" value="NYE72645.1"/>
    <property type="molecule type" value="Genomic_DNA"/>
</dbReference>
<feature type="domain" description="AB hydrolase-1" evidence="1">
    <location>
        <begin position="23"/>
        <end position="225"/>
    </location>
</feature>
<dbReference type="Pfam" id="PF12697">
    <property type="entry name" value="Abhydrolase_6"/>
    <property type="match status" value="1"/>
</dbReference>
<dbReference type="RefSeq" id="WP_179753593.1">
    <property type="nucleotide sequence ID" value="NZ_JACCBU010000001.1"/>
</dbReference>
<gene>
    <name evidence="2" type="ORF">BKA15_003974</name>
</gene>
<name>A0A7Y9LDC7_9ACTN</name>
<evidence type="ECO:0000313" key="2">
    <source>
        <dbReference type="EMBL" id="NYE72645.1"/>
    </source>
</evidence>
<dbReference type="PRINTS" id="PR00111">
    <property type="entry name" value="ABHYDROLASE"/>
</dbReference>
<dbReference type="PANTHER" id="PTHR43433">
    <property type="entry name" value="HYDROLASE, ALPHA/BETA FOLD FAMILY PROTEIN"/>
    <property type="match status" value="1"/>
</dbReference>
<dbReference type="Proteomes" id="UP000569914">
    <property type="component" value="Unassembled WGS sequence"/>
</dbReference>
<dbReference type="InterPro" id="IPR029058">
    <property type="entry name" value="AB_hydrolase_fold"/>
</dbReference>
<dbReference type="SUPFAM" id="SSF53474">
    <property type="entry name" value="alpha/beta-Hydrolases"/>
    <property type="match status" value="1"/>
</dbReference>
<evidence type="ECO:0000313" key="3">
    <source>
        <dbReference type="Proteomes" id="UP000569914"/>
    </source>
</evidence>